<dbReference type="Pfam" id="PF05922">
    <property type="entry name" value="Inhibitor_I9"/>
    <property type="match status" value="1"/>
</dbReference>
<feature type="domain" description="PA" evidence="13">
    <location>
        <begin position="373"/>
        <end position="426"/>
    </location>
</feature>
<dbReference type="GO" id="GO:0004252">
    <property type="term" value="F:serine-type endopeptidase activity"/>
    <property type="evidence" value="ECO:0000318"/>
    <property type="project" value="GO_Central"/>
</dbReference>
<dbReference type="FunFam" id="3.40.50.200:FF:000006">
    <property type="entry name" value="Subtilisin-like protease SBT1.5"/>
    <property type="match status" value="1"/>
</dbReference>
<comment type="caution">
    <text evidence="16">The sequence shown here is derived from an EMBL/GenBank/DDBJ whole genome shotgun (WGS) entry which is preliminary data.</text>
</comment>
<keyword evidence="8" id="KW-0325">Glycoprotein</keyword>
<feature type="chain" id="PRO_5012451910" description="Subtilisin-like protease" evidence="11">
    <location>
        <begin position="20"/>
        <end position="754"/>
    </location>
</feature>
<reference evidence="17" key="1">
    <citation type="journal article" date="2016" name="Nat. Biotechnol.">
        <title>Sequencing wild and cultivated cassava and related species reveals extensive interspecific hybridization and genetic diversity.</title>
        <authorList>
            <person name="Bredeson J.V."/>
            <person name="Lyons J.B."/>
            <person name="Prochnik S.E."/>
            <person name="Wu G.A."/>
            <person name="Ha C.M."/>
            <person name="Edsinger-Gonzales E."/>
            <person name="Grimwood J."/>
            <person name="Schmutz J."/>
            <person name="Rabbi I.Y."/>
            <person name="Egesi C."/>
            <person name="Nauluvula P."/>
            <person name="Lebot V."/>
            <person name="Ndunguru J."/>
            <person name="Mkamilo G."/>
            <person name="Bart R.S."/>
            <person name="Setter T.L."/>
            <person name="Gleadow R.M."/>
            <person name="Kulakow P."/>
            <person name="Ferguson M.E."/>
            <person name="Rounsley S."/>
            <person name="Rokhsar D.S."/>
        </authorList>
    </citation>
    <scope>NUCLEOTIDE SEQUENCE [LARGE SCALE GENOMIC DNA]</scope>
    <source>
        <strain evidence="17">cv. AM560-2</strain>
    </source>
</reference>
<dbReference type="GO" id="GO:0005576">
    <property type="term" value="C:extracellular region"/>
    <property type="evidence" value="ECO:0000318"/>
    <property type="project" value="GO_Central"/>
</dbReference>
<feature type="domain" description="Peptidase S8/S53" evidence="12">
    <location>
        <begin position="135"/>
        <end position="573"/>
    </location>
</feature>
<dbReference type="InterPro" id="IPR037045">
    <property type="entry name" value="S8pro/Inhibitor_I9_sf"/>
</dbReference>
<feature type="active site" description="Charge relay system" evidence="9 10">
    <location>
        <position position="144"/>
    </location>
</feature>
<dbReference type="Pfam" id="PF02225">
    <property type="entry name" value="PA"/>
    <property type="match status" value="1"/>
</dbReference>
<dbReference type="InterPro" id="IPR010259">
    <property type="entry name" value="S8pro/Inhibitor_I9"/>
</dbReference>
<dbReference type="InterPro" id="IPR045051">
    <property type="entry name" value="SBT"/>
</dbReference>
<feature type="active site" description="Charge relay system" evidence="9 10">
    <location>
        <position position="535"/>
    </location>
</feature>
<evidence type="ECO:0000256" key="2">
    <source>
        <dbReference type="ARBA" id="ARBA00011073"/>
    </source>
</evidence>
<sequence>MGPFWSSLFILFFVTSIAALETDDTQTFIARVNNALKPSDYFEVEQWYSSILEDLNSSSLVTTSVNAEIVHVYKTVFQGFSARLTPQQAEALKERSEIIAVFPDHVFQLQTTRSPEFLGLQTSGSSSLSNVSEYGTNIIIGLLDTGIWPERQSFNDEGLDPIPKRWKGECQGGERFPKTLCNKKLIGARYFSRYGGTARDLNGHGTHTASTAAGQAVSNASFLGYASGTAVGIAAKARLAVYAVCSEIGYCSDADILAGFDKAVEDGVDVISVSLGSKSAIPIYEDGVGIGSFGAMEKGIVVSAAGGNSGPSYGSVINISPWLITVGAGTIDRKFPADLVLENGVVINGLSLFQGNASSEYSALIYAGNASFNSSADCAPGSLNKTLVFGKIVVCDRGDGVDAPLKGLAVKEAGGIGVIVANVHPYGGLLVSEAYLNPGLGINESARQVVLDYISSTSRPRGAMLFGGTQIGVKPAPLLATFSSRGPNKESLHVLKPDVIAPGVEILAAWSNDTSPTKLSEDPRRTEFNVISGTSMACPHVSGIAALLKGAHQDWSPAMIKSAIMTTAYTVDRDGNPLREETDMRECNAWDMGAGHVDPMKAIDPGLVYDLTSEDYVDFLCASNMSEKHIEVITQRAVKCEGRQHSNPWDLNYPAISVTFEGKSREIVVKRTVTHVSEEKWSYEVKVKNPKGVIAKVDPEKMVFEKKGEKLSYVVKITRDEQKEADEVMGSDFGEITWTDGKHRVNSPLVVMWT</sequence>
<comment type="subcellular location">
    <subcellularLocation>
        <location evidence="1">Secreted</location>
    </subcellularLocation>
</comment>
<dbReference type="OMA" id="TAYTHDQ"/>
<evidence type="ECO:0000259" key="13">
    <source>
        <dbReference type="Pfam" id="PF02225"/>
    </source>
</evidence>
<feature type="domain" description="Subtilisin-like protease fibronectin type-III" evidence="15">
    <location>
        <begin position="650"/>
        <end position="751"/>
    </location>
</feature>
<dbReference type="CDD" id="cd04852">
    <property type="entry name" value="Peptidases_S8_3"/>
    <property type="match status" value="1"/>
</dbReference>
<proteinExistence type="inferred from homology"/>
<dbReference type="InterPro" id="IPR015500">
    <property type="entry name" value="Peptidase_S8_subtilisin-rel"/>
</dbReference>
<dbReference type="Gramene" id="Manes.01G222700.1.v8.1">
    <property type="protein sequence ID" value="Manes.01G222700.1.v8.1.CDS.1"/>
    <property type="gene ID" value="Manes.01G222700.v8.1"/>
</dbReference>
<evidence type="ECO:0000256" key="9">
    <source>
        <dbReference type="PIRSR" id="PIRSR615500-1"/>
    </source>
</evidence>
<dbReference type="PROSITE" id="PS51892">
    <property type="entry name" value="SUBTILASE"/>
    <property type="match status" value="1"/>
</dbReference>
<dbReference type="Gene3D" id="3.30.70.80">
    <property type="entry name" value="Peptidase S8 propeptide/proteinase inhibitor I9"/>
    <property type="match status" value="1"/>
</dbReference>
<dbReference type="GO" id="GO:0009610">
    <property type="term" value="P:response to symbiotic fungus"/>
    <property type="evidence" value="ECO:0007669"/>
    <property type="project" value="UniProtKB-ARBA"/>
</dbReference>
<dbReference type="PRINTS" id="PR00723">
    <property type="entry name" value="SUBTILISIN"/>
</dbReference>
<evidence type="ECO:0000256" key="6">
    <source>
        <dbReference type="ARBA" id="ARBA00022801"/>
    </source>
</evidence>
<dbReference type="SUPFAM" id="SSF52743">
    <property type="entry name" value="Subtilisin-like"/>
    <property type="match status" value="1"/>
</dbReference>
<dbReference type="GO" id="GO:0006508">
    <property type="term" value="P:proteolysis"/>
    <property type="evidence" value="ECO:0007669"/>
    <property type="project" value="UniProtKB-KW"/>
</dbReference>
<accession>A0A2C9WN66</accession>
<dbReference type="PROSITE" id="PS00138">
    <property type="entry name" value="SUBTILASE_SER"/>
    <property type="match status" value="1"/>
</dbReference>
<dbReference type="EMBL" id="CM004387">
    <property type="protein sequence ID" value="OAY61864.1"/>
    <property type="molecule type" value="Genomic_DNA"/>
</dbReference>
<evidence type="ECO:0000256" key="1">
    <source>
        <dbReference type="ARBA" id="ARBA00004613"/>
    </source>
</evidence>
<comment type="similarity">
    <text evidence="2 10">Belongs to the peptidase S8 family.</text>
</comment>
<evidence type="ECO:0000313" key="17">
    <source>
        <dbReference type="Proteomes" id="UP000091857"/>
    </source>
</evidence>
<evidence type="ECO:0000259" key="14">
    <source>
        <dbReference type="Pfam" id="PF05922"/>
    </source>
</evidence>
<evidence type="ECO:0000313" key="16">
    <source>
        <dbReference type="EMBL" id="OAY61864.1"/>
    </source>
</evidence>
<dbReference type="Gene3D" id="3.40.50.200">
    <property type="entry name" value="Peptidase S8/S53 domain"/>
    <property type="match status" value="1"/>
</dbReference>
<dbReference type="Pfam" id="PF17766">
    <property type="entry name" value="fn3_6"/>
    <property type="match status" value="1"/>
</dbReference>
<dbReference type="InterPro" id="IPR041469">
    <property type="entry name" value="Subtilisin-like_FN3"/>
</dbReference>
<dbReference type="InterPro" id="IPR034197">
    <property type="entry name" value="Peptidases_S8_3"/>
</dbReference>
<dbReference type="Gene3D" id="2.60.40.2310">
    <property type="match status" value="1"/>
</dbReference>
<keyword evidence="4 10" id="KW-0645">Protease</keyword>
<dbReference type="Proteomes" id="UP000091857">
    <property type="component" value="Chromosome 1"/>
</dbReference>
<feature type="domain" description="Inhibitor I9" evidence="14">
    <location>
        <begin position="29"/>
        <end position="110"/>
    </location>
</feature>
<feature type="signal peptide" evidence="11">
    <location>
        <begin position="1"/>
        <end position="19"/>
    </location>
</feature>
<dbReference type="Pfam" id="PF00082">
    <property type="entry name" value="Peptidase_S8"/>
    <property type="match status" value="1"/>
</dbReference>
<evidence type="ECO:0000256" key="8">
    <source>
        <dbReference type="ARBA" id="ARBA00023180"/>
    </source>
</evidence>
<dbReference type="Gene3D" id="3.50.30.30">
    <property type="match status" value="1"/>
</dbReference>
<keyword evidence="5 11" id="KW-0732">Signal</keyword>
<name>A0A2C9WN66_MANES</name>
<evidence type="ECO:0000256" key="3">
    <source>
        <dbReference type="ARBA" id="ARBA00022525"/>
    </source>
</evidence>
<evidence type="ECO:0008006" key="18">
    <source>
        <dbReference type="Google" id="ProtNLM"/>
    </source>
</evidence>
<dbReference type="InterPro" id="IPR003137">
    <property type="entry name" value="PA_domain"/>
</dbReference>
<dbReference type="OrthoDB" id="849210at2759"/>
<evidence type="ECO:0000256" key="4">
    <source>
        <dbReference type="ARBA" id="ARBA00022670"/>
    </source>
</evidence>
<dbReference type="PANTHER" id="PTHR10795">
    <property type="entry name" value="PROPROTEIN CONVERTASE SUBTILISIN/KEXIN"/>
    <property type="match status" value="1"/>
</dbReference>
<keyword evidence="3" id="KW-0964">Secreted</keyword>
<keyword evidence="6 10" id="KW-0378">Hydrolase</keyword>
<dbReference type="CDD" id="cd02120">
    <property type="entry name" value="PA_subtilisin_like"/>
    <property type="match status" value="1"/>
</dbReference>
<keyword evidence="7 10" id="KW-0720">Serine protease</keyword>
<dbReference type="GO" id="GO:0009609">
    <property type="term" value="P:response to symbiotic bacterium"/>
    <property type="evidence" value="ECO:0007669"/>
    <property type="project" value="UniProtKB-ARBA"/>
</dbReference>
<dbReference type="FunFam" id="3.30.70.80:FF:000003">
    <property type="entry name" value="Subtilisin-like protease SBT1.9"/>
    <property type="match status" value="1"/>
</dbReference>
<dbReference type="AlphaFoldDB" id="A0A2C9WN66"/>
<feature type="active site" description="Charge relay system" evidence="9 10">
    <location>
        <position position="204"/>
    </location>
</feature>
<evidence type="ECO:0000259" key="15">
    <source>
        <dbReference type="Pfam" id="PF17766"/>
    </source>
</evidence>
<keyword evidence="17" id="KW-1185">Reference proteome</keyword>
<dbReference type="InterPro" id="IPR000209">
    <property type="entry name" value="Peptidase_S8/S53_dom"/>
</dbReference>
<dbReference type="InterPro" id="IPR023828">
    <property type="entry name" value="Peptidase_S8_Ser-AS"/>
</dbReference>
<evidence type="ECO:0000256" key="10">
    <source>
        <dbReference type="PROSITE-ProRule" id="PRU01240"/>
    </source>
</evidence>
<gene>
    <name evidence="16" type="ORF">MANES_01G222700v8</name>
</gene>
<evidence type="ECO:0000259" key="12">
    <source>
        <dbReference type="Pfam" id="PF00082"/>
    </source>
</evidence>
<organism evidence="16 17">
    <name type="scientific">Manihot esculenta</name>
    <name type="common">Cassava</name>
    <name type="synonym">Jatropha manihot</name>
    <dbReference type="NCBI Taxonomy" id="3983"/>
    <lineage>
        <taxon>Eukaryota</taxon>
        <taxon>Viridiplantae</taxon>
        <taxon>Streptophyta</taxon>
        <taxon>Embryophyta</taxon>
        <taxon>Tracheophyta</taxon>
        <taxon>Spermatophyta</taxon>
        <taxon>Magnoliopsida</taxon>
        <taxon>eudicotyledons</taxon>
        <taxon>Gunneridae</taxon>
        <taxon>Pentapetalae</taxon>
        <taxon>rosids</taxon>
        <taxon>fabids</taxon>
        <taxon>Malpighiales</taxon>
        <taxon>Euphorbiaceae</taxon>
        <taxon>Crotonoideae</taxon>
        <taxon>Manihoteae</taxon>
        <taxon>Manihot</taxon>
    </lineage>
</organism>
<evidence type="ECO:0000256" key="5">
    <source>
        <dbReference type="ARBA" id="ARBA00022729"/>
    </source>
</evidence>
<evidence type="ECO:0000256" key="7">
    <source>
        <dbReference type="ARBA" id="ARBA00022825"/>
    </source>
</evidence>
<dbReference type="InterPro" id="IPR036852">
    <property type="entry name" value="Peptidase_S8/S53_dom_sf"/>
</dbReference>
<protein>
    <recommendedName>
        <fullName evidence="18">Subtilisin-like protease</fullName>
    </recommendedName>
</protein>
<evidence type="ECO:0000256" key="11">
    <source>
        <dbReference type="SAM" id="SignalP"/>
    </source>
</evidence>